<dbReference type="PROSITE" id="PS50110">
    <property type="entry name" value="RESPONSE_REGULATORY"/>
    <property type="match status" value="1"/>
</dbReference>
<dbReference type="EMBL" id="LT629745">
    <property type="protein sequence ID" value="SDR72299.1"/>
    <property type="molecule type" value="Genomic_DNA"/>
</dbReference>
<keyword evidence="3" id="KW-0238">DNA-binding</keyword>
<dbReference type="Proteomes" id="UP000198858">
    <property type="component" value="Chromosome I"/>
</dbReference>
<evidence type="ECO:0000313" key="3">
    <source>
        <dbReference type="EMBL" id="SDR72299.1"/>
    </source>
</evidence>
<feature type="modified residue" description="4-aspartylphosphate" evidence="1">
    <location>
        <position position="64"/>
    </location>
</feature>
<dbReference type="Pfam" id="PF00072">
    <property type="entry name" value="Response_reg"/>
    <property type="match status" value="1"/>
</dbReference>
<keyword evidence="1" id="KW-0597">Phosphoprotein</keyword>
<dbReference type="Gene3D" id="3.40.50.2300">
    <property type="match status" value="1"/>
</dbReference>
<gene>
    <name evidence="3" type="ORF">SAMN04488552_0711</name>
</gene>
<dbReference type="AlphaFoldDB" id="A0A1H1LEJ3"/>
<evidence type="ECO:0000256" key="1">
    <source>
        <dbReference type="PROSITE-ProRule" id="PRU00169"/>
    </source>
</evidence>
<accession>A0A1H1LEJ3</accession>
<dbReference type="RefSeq" id="WP_089661324.1">
    <property type="nucleotide sequence ID" value="NZ_LT629745.1"/>
</dbReference>
<dbReference type="InterPro" id="IPR001789">
    <property type="entry name" value="Sig_transdc_resp-reg_receiver"/>
</dbReference>
<dbReference type="GO" id="GO:0003677">
    <property type="term" value="F:DNA binding"/>
    <property type="evidence" value="ECO:0007669"/>
    <property type="project" value="UniProtKB-KW"/>
</dbReference>
<dbReference type="SUPFAM" id="SSF52172">
    <property type="entry name" value="CheY-like"/>
    <property type="match status" value="1"/>
</dbReference>
<dbReference type="STRING" id="1250231.SAMN04488552_0711"/>
<reference evidence="3 4" key="1">
    <citation type="submission" date="2016-10" db="EMBL/GenBank/DDBJ databases">
        <authorList>
            <person name="Varghese N."/>
            <person name="Submissions S."/>
        </authorList>
    </citation>
    <scope>NUCLEOTIDE SEQUENCE [LARGE SCALE GENOMIC DNA]</scope>
    <source>
        <strain evidence="3 4">Mar_2010_102</strain>
    </source>
</reference>
<organism evidence="3 4">
    <name type="scientific">Christiangramia echinicola</name>
    <dbReference type="NCBI Taxonomy" id="279359"/>
    <lineage>
        <taxon>Bacteria</taxon>
        <taxon>Pseudomonadati</taxon>
        <taxon>Bacteroidota</taxon>
        <taxon>Flavobacteriia</taxon>
        <taxon>Flavobacteriales</taxon>
        <taxon>Flavobacteriaceae</taxon>
        <taxon>Christiangramia</taxon>
    </lineage>
</organism>
<dbReference type="SMART" id="SM00448">
    <property type="entry name" value="REC"/>
    <property type="match status" value="1"/>
</dbReference>
<evidence type="ECO:0000313" key="4">
    <source>
        <dbReference type="Proteomes" id="UP000198858"/>
    </source>
</evidence>
<feature type="domain" description="Response regulatory" evidence="2">
    <location>
        <begin position="6"/>
        <end position="135"/>
    </location>
</feature>
<dbReference type="InterPro" id="IPR011006">
    <property type="entry name" value="CheY-like_superfamily"/>
</dbReference>
<protein>
    <submittedName>
        <fullName evidence="3">DNA-binding response regulator, NarL/FixJ family, contains REC and HTH domains</fullName>
    </submittedName>
</protein>
<proteinExistence type="predicted"/>
<evidence type="ECO:0000259" key="2">
    <source>
        <dbReference type="PROSITE" id="PS50110"/>
    </source>
</evidence>
<sequence length="222" mass="25581">MKNNFHVLIIDDHPLISKAYRETLEIVFEDHSVDLRISECQNIDETLSFMQSGKFEDIDLVFLDIKLPEASDGTMISGEDLGIKIRQKYDCKILISTTFNDNYRIYSIFKSIDPDGFMIKNDLTEKELFSAINGLIAGYPYYSKTVLELMRTAMNQDYYLDEIDRKILYEISIGTKMKNLPKILPLSIAGIEKRKRNLKILFNVEKEGDKGLILAAKEKGFL</sequence>
<dbReference type="GO" id="GO:0000160">
    <property type="term" value="P:phosphorelay signal transduction system"/>
    <property type="evidence" value="ECO:0007669"/>
    <property type="project" value="InterPro"/>
</dbReference>
<name>A0A1H1LEJ3_9FLAO</name>
<keyword evidence="4" id="KW-1185">Reference proteome</keyword>